<sequence length="120" mass="13460">MEHETKWAVKIFLLFLMTLVCPCDSTGDAQTRSFNVMVESNKCIVSSTLTLNSGQRHFDGTLCMQVTCLASKKRIEVMYCNPPLESPGLNCRVTPPDHRSRQTPSKISHCCPQYTCTARS</sequence>
<reference evidence="2" key="1">
    <citation type="journal article" date="2017" name="Parasit. Vectors">
        <title>Sialotranscriptomics of Rhipicephalus zambeziensis reveals intricate expression profiles of secretory proteins and suggests tight temporal transcriptional regulation during blood-feeding.</title>
        <authorList>
            <person name="de Castro M.H."/>
            <person name="de Klerk D."/>
            <person name="Pienaar R."/>
            <person name="Rees D.J.G."/>
            <person name="Mans B.J."/>
        </authorList>
    </citation>
    <scope>NUCLEOTIDE SEQUENCE</scope>
    <source>
        <tissue evidence="2">Salivary glands</tissue>
    </source>
</reference>
<accession>A0A224YBX6</accession>
<name>A0A224YBX6_9ACAR</name>
<keyword evidence="1" id="KW-0732">Signal</keyword>
<evidence type="ECO:0000313" key="2">
    <source>
        <dbReference type="EMBL" id="MAA11312.1"/>
    </source>
</evidence>
<proteinExistence type="predicted"/>
<dbReference type="AlphaFoldDB" id="A0A224YBX6"/>
<evidence type="ECO:0000256" key="1">
    <source>
        <dbReference type="SAM" id="SignalP"/>
    </source>
</evidence>
<organism evidence="2">
    <name type="scientific">Rhipicephalus zambeziensis</name>
    <dbReference type="NCBI Taxonomy" id="60191"/>
    <lineage>
        <taxon>Eukaryota</taxon>
        <taxon>Metazoa</taxon>
        <taxon>Ecdysozoa</taxon>
        <taxon>Arthropoda</taxon>
        <taxon>Chelicerata</taxon>
        <taxon>Arachnida</taxon>
        <taxon>Acari</taxon>
        <taxon>Parasitiformes</taxon>
        <taxon>Ixodida</taxon>
        <taxon>Ixodoidea</taxon>
        <taxon>Ixodidae</taxon>
        <taxon>Rhipicephalinae</taxon>
        <taxon>Rhipicephalus</taxon>
        <taxon>Rhipicephalus</taxon>
    </lineage>
</organism>
<feature type="chain" id="PRO_5012714024" evidence="1">
    <location>
        <begin position="26"/>
        <end position="120"/>
    </location>
</feature>
<dbReference type="EMBL" id="GFPF01000166">
    <property type="protein sequence ID" value="MAA11312.1"/>
    <property type="molecule type" value="Transcribed_RNA"/>
</dbReference>
<protein>
    <submittedName>
        <fullName evidence="2">8.9 kDa family member</fullName>
    </submittedName>
</protein>
<feature type="signal peptide" evidence="1">
    <location>
        <begin position="1"/>
        <end position="25"/>
    </location>
</feature>